<reference evidence="1 2" key="1">
    <citation type="submission" date="2021-06" db="EMBL/GenBank/DDBJ databases">
        <title>Caerostris extrusa draft genome.</title>
        <authorList>
            <person name="Kono N."/>
            <person name="Arakawa K."/>
        </authorList>
    </citation>
    <scope>NUCLEOTIDE SEQUENCE [LARGE SCALE GENOMIC DNA]</scope>
</reference>
<dbReference type="Proteomes" id="UP001054945">
    <property type="component" value="Unassembled WGS sequence"/>
</dbReference>
<keyword evidence="2" id="KW-1185">Reference proteome</keyword>
<gene>
    <name evidence="1" type="ORF">CEXT_172171</name>
</gene>
<evidence type="ECO:0000313" key="2">
    <source>
        <dbReference type="Proteomes" id="UP001054945"/>
    </source>
</evidence>
<sequence length="43" mass="4733">YCGGPIPGRWLRSPSPDLGKGWHHFLMSLMSLESPTHGRTAQA</sequence>
<organism evidence="1 2">
    <name type="scientific">Caerostris extrusa</name>
    <name type="common">Bark spider</name>
    <name type="synonym">Caerostris bankana</name>
    <dbReference type="NCBI Taxonomy" id="172846"/>
    <lineage>
        <taxon>Eukaryota</taxon>
        <taxon>Metazoa</taxon>
        <taxon>Ecdysozoa</taxon>
        <taxon>Arthropoda</taxon>
        <taxon>Chelicerata</taxon>
        <taxon>Arachnida</taxon>
        <taxon>Araneae</taxon>
        <taxon>Araneomorphae</taxon>
        <taxon>Entelegynae</taxon>
        <taxon>Araneoidea</taxon>
        <taxon>Araneidae</taxon>
        <taxon>Caerostris</taxon>
    </lineage>
</organism>
<dbReference type="EMBL" id="BPLR01017356">
    <property type="protein sequence ID" value="GIY90852.1"/>
    <property type="molecule type" value="Genomic_DNA"/>
</dbReference>
<protein>
    <submittedName>
        <fullName evidence="1">Uncharacterized protein</fullName>
    </submittedName>
</protein>
<feature type="non-terminal residue" evidence="1">
    <location>
        <position position="1"/>
    </location>
</feature>
<evidence type="ECO:0000313" key="1">
    <source>
        <dbReference type="EMBL" id="GIY90852.1"/>
    </source>
</evidence>
<dbReference type="AlphaFoldDB" id="A0AAV4X6K5"/>
<accession>A0AAV4X6K5</accession>
<name>A0AAV4X6K5_CAEEX</name>
<comment type="caution">
    <text evidence="1">The sequence shown here is derived from an EMBL/GenBank/DDBJ whole genome shotgun (WGS) entry which is preliminary data.</text>
</comment>
<proteinExistence type="predicted"/>